<accession>A0A6M3KUY3</accession>
<sequence length="155" mass="17382">MVEKKFVFDPMSAAIRAWIAKNGAASIKTILATNLEDVKGVILAGVDENLTTVQIGRNLRQFYTDRSPFKSMRVARTETSHAAGFSQREAARQSGVVKTKQWISSRDDRVRDEHLAMDSDSHYEAVPFNEPYPNGDMYPGENSIMCRCAESYGTR</sequence>
<dbReference type="InterPro" id="IPR006528">
    <property type="entry name" value="Phage_head_morphogenesis_dom"/>
</dbReference>
<reference evidence="2" key="1">
    <citation type="submission" date="2020-03" db="EMBL/GenBank/DDBJ databases">
        <title>The deep terrestrial virosphere.</title>
        <authorList>
            <person name="Holmfeldt K."/>
            <person name="Nilsson E."/>
            <person name="Simone D."/>
            <person name="Lopez-Fernandez M."/>
            <person name="Wu X."/>
            <person name="de Brujin I."/>
            <person name="Lundin D."/>
            <person name="Andersson A."/>
            <person name="Bertilsson S."/>
            <person name="Dopson M."/>
        </authorList>
    </citation>
    <scope>NUCLEOTIDE SEQUENCE</scope>
    <source>
        <strain evidence="2">MM415B02167</strain>
    </source>
</reference>
<proteinExistence type="predicted"/>
<dbReference type="AlphaFoldDB" id="A0A6M3KUY3"/>
<organism evidence="2">
    <name type="scientific">viral metagenome</name>
    <dbReference type="NCBI Taxonomy" id="1070528"/>
    <lineage>
        <taxon>unclassified sequences</taxon>
        <taxon>metagenomes</taxon>
        <taxon>organismal metagenomes</taxon>
    </lineage>
</organism>
<dbReference type="EMBL" id="MT142600">
    <property type="protein sequence ID" value="QJA85876.1"/>
    <property type="molecule type" value="Genomic_DNA"/>
</dbReference>
<name>A0A6M3KUY3_9ZZZZ</name>
<dbReference type="Pfam" id="PF04233">
    <property type="entry name" value="Phage_Mu_F"/>
    <property type="match status" value="1"/>
</dbReference>
<protein>
    <submittedName>
        <fullName evidence="2">Putative capsid morphogenesis protein</fullName>
    </submittedName>
</protein>
<evidence type="ECO:0000259" key="1">
    <source>
        <dbReference type="Pfam" id="PF04233"/>
    </source>
</evidence>
<gene>
    <name evidence="2" type="ORF">MM415B02167_0008</name>
</gene>
<feature type="domain" description="Phage head morphogenesis" evidence="1">
    <location>
        <begin position="38"/>
        <end position="149"/>
    </location>
</feature>
<evidence type="ECO:0000313" key="2">
    <source>
        <dbReference type="EMBL" id="QJA85876.1"/>
    </source>
</evidence>